<protein>
    <submittedName>
        <fullName evidence="1">Uncharacterized protein</fullName>
    </submittedName>
</protein>
<name>A0A0F9HPJ8_9ZZZZ</name>
<proteinExistence type="predicted"/>
<dbReference type="AlphaFoldDB" id="A0A0F9HPJ8"/>
<organism evidence="1">
    <name type="scientific">marine sediment metagenome</name>
    <dbReference type="NCBI Taxonomy" id="412755"/>
    <lineage>
        <taxon>unclassified sequences</taxon>
        <taxon>metagenomes</taxon>
        <taxon>ecological metagenomes</taxon>
    </lineage>
</organism>
<comment type="caution">
    <text evidence="1">The sequence shown here is derived from an EMBL/GenBank/DDBJ whole genome shotgun (WGS) entry which is preliminary data.</text>
</comment>
<sequence>MMGTENLSLRKFLDEVGTENLLLKKFLDEGGSFAIEKNKGRMLIVSRANIDGTAYQKGVVIDSFADIVEQWDDIVSSALSGLRKVKEKKND</sequence>
<gene>
    <name evidence="1" type="ORF">LCGC14_1679590</name>
</gene>
<reference evidence="1" key="1">
    <citation type="journal article" date="2015" name="Nature">
        <title>Complex archaea that bridge the gap between prokaryotes and eukaryotes.</title>
        <authorList>
            <person name="Spang A."/>
            <person name="Saw J.H."/>
            <person name="Jorgensen S.L."/>
            <person name="Zaremba-Niedzwiedzka K."/>
            <person name="Martijn J."/>
            <person name="Lind A.E."/>
            <person name="van Eijk R."/>
            <person name="Schleper C."/>
            <person name="Guy L."/>
            <person name="Ettema T.J."/>
        </authorList>
    </citation>
    <scope>NUCLEOTIDE SEQUENCE</scope>
</reference>
<accession>A0A0F9HPJ8</accession>
<evidence type="ECO:0000313" key="1">
    <source>
        <dbReference type="EMBL" id="KKM17057.1"/>
    </source>
</evidence>
<dbReference type="EMBL" id="LAZR01014534">
    <property type="protein sequence ID" value="KKM17057.1"/>
    <property type="molecule type" value="Genomic_DNA"/>
</dbReference>